<accession>A0ABW2JID4</accession>
<evidence type="ECO:0000259" key="3">
    <source>
        <dbReference type="PROSITE" id="PS50063"/>
    </source>
</evidence>
<reference evidence="5" key="1">
    <citation type="journal article" date="2019" name="Int. J. Syst. Evol. Microbiol.">
        <title>The Global Catalogue of Microorganisms (GCM) 10K type strain sequencing project: providing services to taxonomists for standard genome sequencing and annotation.</title>
        <authorList>
            <consortium name="The Broad Institute Genomics Platform"/>
            <consortium name="The Broad Institute Genome Sequencing Center for Infectious Disease"/>
            <person name="Wu L."/>
            <person name="Ma J."/>
        </authorList>
    </citation>
    <scope>NUCLEOTIDE SEQUENCE [LARGE SCALE GENOMIC DNA]</scope>
    <source>
        <strain evidence="5">SYNS20</strain>
    </source>
</reference>
<dbReference type="PROSITE" id="PS51257">
    <property type="entry name" value="PROKAR_LIPOPROTEIN"/>
    <property type="match status" value="1"/>
</dbReference>
<evidence type="ECO:0000256" key="2">
    <source>
        <dbReference type="SAM" id="SignalP"/>
    </source>
</evidence>
<organism evidence="4 5">
    <name type="scientific">Streptomyces monticola</name>
    <dbReference type="NCBI Taxonomy" id="2666263"/>
    <lineage>
        <taxon>Bacteria</taxon>
        <taxon>Bacillati</taxon>
        <taxon>Actinomycetota</taxon>
        <taxon>Actinomycetes</taxon>
        <taxon>Kitasatosporales</taxon>
        <taxon>Streptomycetaceae</taxon>
        <taxon>Streptomyces</taxon>
    </lineage>
</organism>
<dbReference type="EMBL" id="JBHTCF010000006">
    <property type="protein sequence ID" value="MFC7305805.1"/>
    <property type="molecule type" value="Genomic_DNA"/>
</dbReference>
<evidence type="ECO:0000256" key="1">
    <source>
        <dbReference type="SAM" id="MobiDB-lite"/>
    </source>
</evidence>
<dbReference type="Proteomes" id="UP001596523">
    <property type="component" value="Unassembled WGS sequence"/>
</dbReference>
<name>A0ABW2JID4_9ACTN</name>
<feature type="signal peptide" evidence="2">
    <location>
        <begin position="1"/>
        <end position="19"/>
    </location>
</feature>
<feature type="compositionally biased region" description="Polar residues" evidence="1">
    <location>
        <begin position="170"/>
        <end position="182"/>
    </location>
</feature>
<protein>
    <recommendedName>
        <fullName evidence="3">Apoptosis regulator Bcl-2 family BH4 domain-containing protein</fullName>
    </recommendedName>
</protein>
<feature type="chain" id="PRO_5045732401" description="Apoptosis regulator Bcl-2 family BH4 domain-containing protein" evidence="2">
    <location>
        <begin position="20"/>
        <end position="182"/>
    </location>
</feature>
<feature type="region of interest" description="Disordered" evidence="1">
    <location>
        <begin position="156"/>
        <end position="182"/>
    </location>
</feature>
<keyword evidence="5" id="KW-1185">Reference proteome</keyword>
<sequence>MKRGCVPFALVMAPLLALTGCGGIDSTAPTAVGAPASGLQSPGTVAQHARLFFVGPYGNQMVSRPTDSAYGPQQALDLLVEGPTEAERERGLISQVPPMHGQLKASGAKGAVDLYVPYRIAEGGLDWTAVSQLACTAASAELPGDVPPPEVDVRMHEEGESQPWTVRCSRLNTAQPAQNQDG</sequence>
<comment type="caution">
    <text evidence="4">The sequence shown here is derived from an EMBL/GenBank/DDBJ whole genome shotgun (WGS) entry which is preliminary data.</text>
</comment>
<evidence type="ECO:0000313" key="4">
    <source>
        <dbReference type="EMBL" id="MFC7305805.1"/>
    </source>
</evidence>
<proteinExistence type="predicted"/>
<evidence type="ECO:0000313" key="5">
    <source>
        <dbReference type="Proteomes" id="UP001596523"/>
    </source>
</evidence>
<dbReference type="RefSeq" id="WP_381831175.1">
    <property type="nucleotide sequence ID" value="NZ_JBHTCF010000006.1"/>
</dbReference>
<gene>
    <name evidence="4" type="ORF">ACFQVC_16455</name>
</gene>
<dbReference type="InterPro" id="IPR003093">
    <property type="entry name" value="Bcl2_BH4"/>
</dbReference>
<feature type="domain" description="Apoptosis regulator Bcl-2 family BH4" evidence="3">
    <location>
        <begin position="108"/>
        <end position="127"/>
    </location>
</feature>
<keyword evidence="2" id="KW-0732">Signal</keyword>
<dbReference type="PROSITE" id="PS50063">
    <property type="entry name" value="BH4_2"/>
    <property type="match status" value="1"/>
</dbReference>